<organism evidence="1 2">
    <name type="scientific">Serratia phage BF</name>
    <dbReference type="NCBI Taxonomy" id="1962671"/>
    <lineage>
        <taxon>Viruses</taxon>
        <taxon>Duplodnaviria</taxon>
        <taxon>Heunggongvirae</taxon>
        <taxon>Uroviricota</taxon>
        <taxon>Caudoviricetes</taxon>
        <taxon>Eneladusvirus</taxon>
        <taxon>Eneladusvirus BF</taxon>
    </lineage>
</organism>
<dbReference type="Proteomes" id="UP000221837">
    <property type="component" value="Genome"/>
</dbReference>
<gene>
    <name evidence="1" type="ORF">BF_0401</name>
</gene>
<name>A0A1S6UB19_9CAUD</name>
<dbReference type="EMBL" id="KY630187">
    <property type="protein sequence ID" value="AQW88926.1"/>
    <property type="molecule type" value="Genomic_DNA"/>
</dbReference>
<dbReference type="OrthoDB" id="22761at10239"/>
<protein>
    <submittedName>
        <fullName evidence="1">Uncharacterized protein</fullName>
    </submittedName>
</protein>
<sequence length="113" mass="13518">MEIDYKLVRELTHDLEMNGRQFIARDRLIQQMKADGTYDVKHGQDLIYFHVVSGMINSIIEKIFMYLEYKTVNEGLESAFRGLVEKEYNEYKEYYNHCDFLSAMDRKYGLNLL</sequence>
<keyword evidence="2" id="KW-1185">Reference proteome</keyword>
<evidence type="ECO:0000313" key="1">
    <source>
        <dbReference type="EMBL" id="AQW88926.1"/>
    </source>
</evidence>
<reference evidence="1" key="1">
    <citation type="submission" date="2017-02" db="EMBL/GenBank/DDBJ databases">
        <title>Genome sequence of Serratia marcescens phage BF.</title>
        <authorList>
            <person name="Casey E."/>
            <person name="Fitzgerald B."/>
            <person name="Mahony J."/>
            <person name="Lugli G."/>
            <person name="Ventura M."/>
            <person name="van Sinderen D."/>
        </authorList>
    </citation>
    <scope>NUCLEOTIDE SEQUENCE [LARGE SCALE GENOMIC DNA]</scope>
</reference>
<accession>A0A1S6UB19</accession>
<proteinExistence type="predicted"/>
<evidence type="ECO:0000313" key="2">
    <source>
        <dbReference type="Proteomes" id="UP000221837"/>
    </source>
</evidence>